<dbReference type="OrthoDB" id="7883313at2759"/>
<name>A0A814B4N1_ADIRI</name>
<reference evidence="2" key="1">
    <citation type="submission" date="2021-02" db="EMBL/GenBank/DDBJ databases">
        <authorList>
            <person name="Nowell W R."/>
        </authorList>
    </citation>
    <scope>NUCLEOTIDE SEQUENCE</scope>
</reference>
<organism evidence="2 4">
    <name type="scientific">Adineta ricciae</name>
    <name type="common">Rotifer</name>
    <dbReference type="NCBI Taxonomy" id="249248"/>
    <lineage>
        <taxon>Eukaryota</taxon>
        <taxon>Metazoa</taxon>
        <taxon>Spiralia</taxon>
        <taxon>Gnathifera</taxon>
        <taxon>Rotifera</taxon>
        <taxon>Eurotatoria</taxon>
        <taxon>Bdelloidea</taxon>
        <taxon>Adinetida</taxon>
        <taxon>Adinetidae</taxon>
        <taxon>Adineta</taxon>
    </lineage>
</organism>
<dbReference type="Proteomes" id="UP000663828">
    <property type="component" value="Unassembled WGS sequence"/>
</dbReference>
<evidence type="ECO:0000313" key="2">
    <source>
        <dbReference type="EMBL" id="CAF0921847.1"/>
    </source>
</evidence>
<dbReference type="Proteomes" id="UP000663852">
    <property type="component" value="Unassembled WGS sequence"/>
</dbReference>
<dbReference type="InterPro" id="IPR001810">
    <property type="entry name" value="F-box_dom"/>
</dbReference>
<dbReference type="EMBL" id="CAJNOR010000462">
    <property type="protein sequence ID" value="CAF0921847.1"/>
    <property type="molecule type" value="Genomic_DNA"/>
</dbReference>
<comment type="caution">
    <text evidence="2">The sequence shown here is derived from an EMBL/GenBank/DDBJ whole genome shotgun (WGS) entry which is preliminary data.</text>
</comment>
<protein>
    <recommendedName>
        <fullName evidence="1">F-box domain-containing protein</fullName>
    </recommendedName>
</protein>
<evidence type="ECO:0000313" key="3">
    <source>
        <dbReference type="EMBL" id="CAF1106547.1"/>
    </source>
</evidence>
<proteinExistence type="predicted"/>
<feature type="domain" description="F-box" evidence="1">
    <location>
        <begin position="4"/>
        <end position="45"/>
    </location>
</feature>
<accession>A0A814B4N1</accession>
<evidence type="ECO:0000313" key="4">
    <source>
        <dbReference type="Proteomes" id="UP000663828"/>
    </source>
</evidence>
<dbReference type="AlphaFoldDB" id="A0A814B4N1"/>
<dbReference type="EMBL" id="CAJNOJ010000099">
    <property type="protein sequence ID" value="CAF1106547.1"/>
    <property type="molecule type" value="Genomic_DNA"/>
</dbReference>
<gene>
    <name evidence="3" type="ORF">EDS130_LOCUS20271</name>
    <name evidence="2" type="ORF">XAT740_LOCUS9081</name>
</gene>
<evidence type="ECO:0000259" key="1">
    <source>
        <dbReference type="Pfam" id="PF00646"/>
    </source>
</evidence>
<dbReference type="Pfam" id="PF00646">
    <property type="entry name" value="F-box"/>
    <property type="match status" value="1"/>
</dbReference>
<sequence length="517" mass="60876">MTCFEDLSNEILYEIIEYLDICDAYAMFSKLNHRFQQFFKHLSLPWKFCIHSTSRVSLSERCQYIKSKSVADILSLRFSNPTAVDYFLSLIPLDSSFIRLESLVLHKIKLLKLVSILTTLSTLPRLFSLTTTTVGAITFLRDVHNALFALPVLKYCNTTFNGQIEFFELANLCAKISPIEYFVSRTSYTMKNVVDIFRHLPKLVRAEVSCFSPMFSTDSLMPVLVERLTCLQLQTSTQIEQLEVFLSKLRHQIQTLRISSYSKMDSTDAKRWQHLISSHFPDLRTFEMQHFGQISSLNEYDLIRNEFNSSFWWKRKWFFIFQAFNTNDTFYMFFYSQTRASSTRDARSIHNITIDDAKTIIQFQSSQLTFFPAYQNSANASLFHQILNTMPYQQLKRLTITKVLTFKTYCYSKKTCSCIIPRFIVQAVLTYENVQDLIDTFPRLETLEMKIRENDLENIVRFLLTYTHDEISRLYSIIIHDAHSILSGRLHKQIEREDFDWICSVEFIGDVLYLRWK</sequence>
<keyword evidence="4" id="KW-1185">Reference proteome</keyword>